<organism evidence="1 2">
    <name type="scientific">Avena sativa</name>
    <name type="common">Oat</name>
    <dbReference type="NCBI Taxonomy" id="4498"/>
    <lineage>
        <taxon>Eukaryota</taxon>
        <taxon>Viridiplantae</taxon>
        <taxon>Streptophyta</taxon>
        <taxon>Embryophyta</taxon>
        <taxon>Tracheophyta</taxon>
        <taxon>Spermatophyta</taxon>
        <taxon>Magnoliopsida</taxon>
        <taxon>Liliopsida</taxon>
        <taxon>Poales</taxon>
        <taxon>Poaceae</taxon>
        <taxon>BOP clade</taxon>
        <taxon>Pooideae</taxon>
        <taxon>Poodae</taxon>
        <taxon>Poeae</taxon>
        <taxon>Poeae Chloroplast Group 1 (Aveneae type)</taxon>
        <taxon>Aveninae</taxon>
        <taxon>Avena</taxon>
    </lineage>
</organism>
<evidence type="ECO:0000313" key="2">
    <source>
        <dbReference type="Proteomes" id="UP001732700"/>
    </source>
</evidence>
<name>A0ACD5VP02_AVESA</name>
<reference evidence="1" key="2">
    <citation type="submission" date="2025-09" db="UniProtKB">
        <authorList>
            <consortium name="EnsemblPlants"/>
        </authorList>
    </citation>
    <scope>IDENTIFICATION</scope>
</reference>
<dbReference type="Proteomes" id="UP001732700">
    <property type="component" value="Chromosome 3C"/>
</dbReference>
<keyword evidence="2" id="KW-1185">Reference proteome</keyword>
<sequence>MAINLGTPPIRVLAIVDTGSNLVWVKCDPRTRWTAAAGSSGPSSVVFNPSSSSTFGRVGCNSAACHALSGTSCDASSNCHYLRSYGDGSKTSGLLSTETFTFDSVPGGCTGCREHPNVQVPKVNFGCATSANGTFVVDAIVGLGAGKSSLVAQLGADTTFGRRFSYCLAPYSSKNASSLLNFGARAAVTEPGAATTPLLRSHVDAYYTIELESVRIGNATFQHLSPVIVDSGTPLTFLDKGLLDTMVTELTRLIIVSKVPSPEKLLQLCYNVRGMVRRHSFDESVPDVTLYLAVFGEAVTLKAENMFVEVQKGIMCLAMTPVTEKQPWSILGNIAQQNMHVGYDLDKGTVTFAPADCASSYNSLSASDSS</sequence>
<dbReference type="EnsemblPlants" id="AVESA.00010b.r2.3CG0463200.1">
    <property type="protein sequence ID" value="AVESA.00010b.r2.3CG0463200.1.CDS.1"/>
    <property type="gene ID" value="AVESA.00010b.r2.3CG0463200"/>
</dbReference>
<accession>A0ACD5VP02</accession>
<proteinExistence type="predicted"/>
<protein>
    <submittedName>
        <fullName evidence="1">Uncharacterized protein</fullName>
    </submittedName>
</protein>
<evidence type="ECO:0000313" key="1">
    <source>
        <dbReference type="EnsemblPlants" id="AVESA.00010b.r2.3CG0463200.1.CDS.1"/>
    </source>
</evidence>
<reference evidence="1" key="1">
    <citation type="submission" date="2021-05" db="EMBL/GenBank/DDBJ databases">
        <authorList>
            <person name="Scholz U."/>
            <person name="Mascher M."/>
            <person name="Fiebig A."/>
        </authorList>
    </citation>
    <scope>NUCLEOTIDE SEQUENCE [LARGE SCALE GENOMIC DNA]</scope>
</reference>